<evidence type="ECO:0000256" key="2">
    <source>
        <dbReference type="ARBA" id="ARBA00022617"/>
    </source>
</evidence>
<reference evidence="12" key="1">
    <citation type="journal article" date="2019" name="Int. J. Syst. Evol. Microbiol.">
        <title>The Global Catalogue of Microorganisms (GCM) 10K type strain sequencing project: providing services to taxonomists for standard genome sequencing and annotation.</title>
        <authorList>
            <consortium name="The Broad Institute Genomics Platform"/>
            <consortium name="The Broad Institute Genome Sequencing Center for Infectious Disease"/>
            <person name="Wu L."/>
            <person name="Ma J."/>
        </authorList>
    </citation>
    <scope>NUCLEOTIDE SEQUENCE [LARGE SCALE GENOMIC DNA]</scope>
    <source>
        <strain evidence="12">CECT 8288</strain>
    </source>
</reference>
<keyword evidence="8 10" id="KW-0408">Iron</keyword>
<evidence type="ECO:0000256" key="8">
    <source>
        <dbReference type="ARBA" id="ARBA00023004"/>
    </source>
</evidence>
<comment type="function">
    <text evidence="10">Heme chaperone required for the biogenesis of c-type cytochromes. Transiently binds heme delivered by CcmC and transfers the heme to apo-cytochromes in a process facilitated by CcmF and CcmH.</text>
</comment>
<dbReference type="PANTHER" id="PTHR34128">
    <property type="entry name" value="CYTOCHROME C-TYPE BIOGENESIS PROTEIN CCME HOMOLOG, MITOCHONDRIAL"/>
    <property type="match status" value="1"/>
</dbReference>
<dbReference type="HAMAP" id="MF_01959">
    <property type="entry name" value="CcmE"/>
    <property type="match status" value="1"/>
</dbReference>
<feature type="topological domain" description="Cytoplasmic" evidence="10">
    <location>
        <begin position="1"/>
        <end position="8"/>
    </location>
</feature>
<evidence type="ECO:0000256" key="9">
    <source>
        <dbReference type="ARBA" id="ARBA00023136"/>
    </source>
</evidence>
<keyword evidence="3 10" id="KW-0812">Transmembrane</keyword>
<evidence type="ECO:0000256" key="3">
    <source>
        <dbReference type="ARBA" id="ARBA00022692"/>
    </source>
</evidence>
<evidence type="ECO:0000256" key="1">
    <source>
        <dbReference type="ARBA" id="ARBA00004370"/>
    </source>
</evidence>
<dbReference type="InterPro" id="IPR012340">
    <property type="entry name" value="NA-bd_OB-fold"/>
</dbReference>
<dbReference type="NCBIfam" id="NF009731">
    <property type="entry name" value="PRK13254.1-5"/>
    <property type="match status" value="1"/>
</dbReference>
<protein>
    <recommendedName>
        <fullName evidence="10">Cytochrome c-type biogenesis protein CcmE</fullName>
    </recommendedName>
    <alternativeName>
        <fullName evidence="10">Cytochrome c maturation protein E</fullName>
    </alternativeName>
    <alternativeName>
        <fullName evidence="10">Heme chaperone CcmE</fullName>
    </alternativeName>
</protein>
<comment type="subcellular location">
    <subcellularLocation>
        <location evidence="10">Cell membrane</location>
        <topology evidence="10">Single-pass type II membrane protein</topology>
    </subcellularLocation>
    <subcellularLocation>
        <location evidence="1">Membrane</location>
    </subcellularLocation>
</comment>
<keyword evidence="2 10" id="KW-0349">Heme</keyword>
<dbReference type="NCBIfam" id="NF009727">
    <property type="entry name" value="PRK13254.1-1"/>
    <property type="match status" value="1"/>
</dbReference>
<dbReference type="Pfam" id="PF03100">
    <property type="entry name" value="CcmE"/>
    <property type="match status" value="1"/>
</dbReference>
<keyword evidence="4 10" id="KW-0479">Metal-binding</keyword>
<sequence length="148" mass="15947">MNPKRKQRLMLILLGVAGVSAAVLLVLFAMGKNVNYFYTPSELSAGNVTPGATVRAGGMVSVGSVVRSNESLKVQFKINDTAKEVGVEYEGILPDLFREGDGVVVVGQMNKDNVLVAQEVLAKHDETYMPPEVTEAIEQAHQNSTNNN</sequence>
<dbReference type="InterPro" id="IPR036127">
    <property type="entry name" value="CcmE-like_sf"/>
</dbReference>
<feature type="binding site" description="covalent" evidence="10">
    <location>
        <position position="124"/>
    </location>
    <ligand>
        <name>heme</name>
        <dbReference type="ChEBI" id="CHEBI:30413"/>
    </ligand>
</feature>
<keyword evidence="12" id="KW-1185">Reference proteome</keyword>
<dbReference type="SUPFAM" id="SSF82093">
    <property type="entry name" value="Heme chaperone CcmE"/>
    <property type="match status" value="1"/>
</dbReference>
<dbReference type="Gene3D" id="2.40.50.140">
    <property type="entry name" value="Nucleic acid-binding proteins"/>
    <property type="match status" value="1"/>
</dbReference>
<keyword evidence="10" id="KW-1003">Cell membrane</keyword>
<evidence type="ECO:0000256" key="7">
    <source>
        <dbReference type="ARBA" id="ARBA00022989"/>
    </source>
</evidence>
<evidence type="ECO:0000256" key="10">
    <source>
        <dbReference type="HAMAP-Rule" id="MF_01959"/>
    </source>
</evidence>
<dbReference type="InterPro" id="IPR004329">
    <property type="entry name" value="CcmE"/>
</dbReference>
<organism evidence="11 12">
    <name type="scientific">Reinekea marina</name>
    <dbReference type="NCBI Taxonomy" id="1310421"/>
    <lineage>
        <taxon>Bacteria</taxon>
        <taxon>Pseudomonadati</taxon>
        <taxon>Pseudomonadota</taxon>
        <taxon>Gammaproteobacteria</taxon>
        <taxon>Oceanospirillales</taxon>
        <taxon>Saccharospirillaceae</taxon>
        <taxon>Reinekea</taxon>
    </lineage>
</organism>
<dbReference type="EMBL" id="JBHRYN010000012">
    <property type="protein sequence ID" value="MFC3702330.1"/>
    <property type="molecule type" value="Genomic_DNA"/>
</dbReference>
<dbReference type="PANTHER" id="PTHR34128:SF2">
    <property type="entry name" value="CYTOCHROME C-TYPE BIOGENESIS PROTEIN CCME HOMOLOG, MITOCHONDRIAL"/>
    <property type="match status" value="1"/>
</dbReference>
<accession>A0ABV7WSS1</accession>
<evidence type="ECO:0000256" key="6">
    <source>
        <dbReference type="ARBA" id="ARBA00022968"/>
    </source>
</evidence>
<evidence type="ECO:0000313" key="12">
    <source>
        <dbReference type="Proteomes" id="UP001595710"/>
    </source>
</evidence>
<comment type="caution">
    <text evidence="11">The sequence shown here is derived from an EMBL/GenBank/DDBJ whole genome shotgun (WGS) entry which is preliminary data.</text>
</comment>
<evidence type="ECO:0000313" key="11">
    <source>
        <dbReference type="EMBL" id="MFC3702330.1"/>
    </source>
</evidence>
<evidence type="ECO:0000256" key="4">
    <source>
        <dbReference type="ARBA" id="ARBA00022723"/>
    </source>
</evidence>
<keyword evidence="5 10" id="KW-0201">Cytochrome c-type biogenesis</keyword>
<proteinExistence type="inferred from homology"/>
<keyword evidence="7 10" id="KW-1133">Transmembrane helix</keyword>
<dbReference type="RefSeq" id="WP_290281358.1">
    <property type="nucleotide sequence ID" value="NZ_JAUFQI010000001.1"/>
</dbReference>
<dbReference type="Proteomes" id="UP001595710">
    <property type="component" value="Unassembled WGS sequence"/>
</dbReference>
<keyword evidence="6 10" id="KW-0735">Signal-anchor</keyword>
<comment type="similarity">
    <text evidence="10">Belongs to the CcmE/CycJ family.</text>
</comment>
<feature type="binding site" description="axial binding residue" evidence="10">
    <location>
        <position position="128"/>
    </location>
    <ligand>
        <name>heme</name>
        <dbReference type="ChEBI" id="CHEBI:30413"/>
    </ligand>
    <ligandPart>
        <name>Fe</name>
        <dbReference type="ChEBI" id="CHEBI:18248"/>
    </ligandPart>
</feature>
<dbReference type="NCBIfam" id="NF009729">
    <property type="entry name" value="PRK13254.1-3"/>
    <property type="match status" value="1"/>
</dbReference>
<keyword evidence="9 10" id="KW-0472">Membrane</keyword>
<feature type="topological domain" description="Extracellular" evidence="10">
    <location>
        <begin position="30"/>
        <end position="148"/>
    </location>
</feature>
<name>A0ABV7WSS1_9GAMM</name>
<evidence type="ECO:0000256" key="5">
    <source>
        <dbReference type="ARBA" id="ARBA00022748"/>
    </source>
</evidence>
<gene>
    <name evidence="10 11" type="primary">ccmE</name>
    <name evidence="10" type="synonym">cycJ</name>
    <name evidence="11" type="ORF">ACFOND_11825</name>
</gene>